<proteinExistence type="predicted"/>
<sequence>MFQRVGDDISLNVKPTSTSQTISSNKQVGATDNLREAVSMGLELMRTRFKRIDLRPEDLDEEDDPTCLPEPIFEPYDENLSRPLPLLIGSSDWLSSSFATSSDKRTEATKVTEEVVVSLPPFAQPRIAEYTTSSHSDSINERPVNVILSRKTSGTFGSEDFVVKVDNCSNKCDTKSYASQVQFDFSLFTDFPLIEELCVIDIHLPLYVCVVTSEVPVIHRDSAVSVEHPDYESIPKPSDLEASARYFESGISFKRNLTGAVEDESKVKGSSNALGKLFVDSSSDEDDLFSDLKNTGKKAKRHIPTYSNDSQIVSFPESKTDLQTTSTDVHSSALLTNVLRRKSPLIATDDVNDVNLNGTENAETTDTFRNKLDSILSNKIITNTTSSVEERQVEESAGGNRMNGETSATLSSLAKLRAKGPPRRSPSRLLQQSNKKDNKNEVKSVPSSVMSQNTEDGRIIEEQTDTCEGRRDLQLRIDSRQHISENVNNMKQRNDISSIFSSDSDDDIFSTFSSKPKRGESVSKPNIPRVGKEEARPPLSVRERSLITSSNRAQTFKTSSELRNLFDSDDEDLFTSSIPTVKRQNQAARDIKSGNGEVIQEVITPKRNGPVGEKREAVAPTEKQSNSKSKRIDIFSDDSDGDLFK</sequence>
<evidence type="ECO:0000313" key="3">
    <source>
        <dbReference type="WBParaSite" id="sdigi.contig66.g3454.t1"/>
    </source>
</evidence>
<feature type="region of interest" description="Disordered" evidence="1">
    <location>
        <begin position="512"/>
        <end position="537"/>
    </location>
</feature>
<dbReference type="Proteomes" id="UP000887581">
    <property type="component" value="Unplaced"/>
</dbReference>
<organism evidence="2 3">
    <name type="scientific">Setaria digitata</name>
    <dbReference type="NCBI Taxonomy" id="48799"/>
    <lineage>
        <taxon>Eukaryota</taxon>
        <taxon>Metazoa</taxon>
        <taxon>Ecdysozoa</taxon>
        <taxon>Nematoda</taxon>
        <taxon>Chromadorea</taxon>
        <taxon>Rhabditida</taxon>
        <taxon>Spirurina</taxon>
        <taxon>Spiruromorpha</taxon>
        <taxon>Filarioidea</taxon>
        <taxon>Setariidae</taxon>
        <taxon>Setaria</taxon>
    </lineage>
</organism>
<keyword evidence="2" id="KW-1185">Reference proteome</keyword>
<dbReference type="AlphaFoldDB" id="A0A915PZX5"/>
<feature type="compositionally biased region" description="Basic and acidic residues" evidence="1">
    <location>
        <begin position="455"/>
        <end position="467"/>
    </location>
</feature>
<reference evidence="3" key="1">
    <citation type="submission" date="2022-11" db="UniProtKB">
        <authorList>
            <consortium name="WormBaseParasite"/>
        </authorList>
    </citation>
    <scope>IDENTIFICATION</scope>
</reference>
<dbReference type="WBParaSite" id="sdigi.contig66.g3454.t1">
    <property type="protein sequence ID" value="sdigi.contig66.g3454.t1"/>
    <property type="gene ID" value="sdigi.contig66.g3454"/>
</dbReference>
<evidence type="ECO:0000256" key="1">
    <source>
        <dbReference type="SAM" id="MobiDB-lite"/>
    </source>
</evidence>
<feature type="compositionally biased region" description="Acidic residues" evidence="1">
    <location>
        <begin position="635"/>
        <end position="645"/>
    </location>
</feature>
<feature type="compositionally biased region" description="Basic residues" evidence="1">
    <location>
        <begin position="416"/>
        <end position="426"/>
    </location>
</feature>
<feature type="region of interest" description="Disordered" evidence="1">
    <location>
        <begin position="583"/>
        <end position="645"/>
    </location>
</feature>
<protein>
    <submittedName>
        <fullName evidence="3">Uncharacterized protein</fullName>
    </submittedName>
</protein>
<evidence type="ECO:0000313" key="2">
    <source>
        <dbReference type="Proteomes" id="UP000887581"/>
    </source>
</evidence>
<feature type="compositionally biased region" description="Polar residues" evidence="1">
    <location>
        <begin position="403"/>
        <end position="412"/>
    </location>
</feature>
<feature type="compositionally biased region" description="Polar residues" evidence="1">
    <location>
        <begin position="445"/>
        <end position="454"/>
    </location>
</feature>
<name>A0A915PZX5_9BILA</name>
<feature type="region of interest" description="Disordered" evidence="1">
    <location>
        <begin position="386"/>
        <end position="467"/>
    </location>
</feature>
<accession>A0A915PZX5</accession>